<evidence type="ECO:0000313" key="2">
    <source>
        <dbReference type="Proteomes" id="UP000005337"/>
    </source>
</evidence>
<comment type="caution">
    <text evidence="1">The sequence shown here is derived from an EMBL/GenBank/DDBJ whole genome shotgun (WGS) entry which is preliminary data.</text>
</comment>
<dbReference type="RefSeq" id="WP_003461814.1">
    <property type="nucleotide sequence ID" value="NZ_ABDW01000003.1"/>
</dbReference>
<dbReference type="EMBL" id="ABDW01000003">
    <property type="protein sequence ID" value="EDT16275.1"/>
    <property type="molecule type" value="Genomic_DNA"/>
</dbReference>
<organism evidence="1 2">
    <name type="scientific">Clostridium perfringens E str. JGS1987</name>
    <dbReference type="NCBI Taxonomy" id="451755"/>
    <lineage>
        <taxon>Bacteria</taxon>
        <taxon>Bacillati</taxon>
        <taxon>Bacillota</taxon>
        <taxon>Clostridia</taxon>
        <taxon>Eubacteriales</taxon>
        <taxon>Clostridiaceae</taxon>
        <taxon>Clostridium</taxon>
    </lineage>
</organism>
<proteinExistence type="predicted"/>
<dbReference type="AlphaFoldDB" id="B1BPR8"/>
<dbReference type="Proteomes" id="UP000005337">
    <property type="component" value="Unassembled WGS sequence"/>
</dbReference>
<accession>B1BPR8</accession>
<gene>
    <name evidence="1" type="ORF">AC3_2545</name>
</gene>
<protein>
    <submittedName>
        <fullName evidence="1">Uncharacterized protein</fullName>
    </submittedName>
</protein>
<sequence>MKKAIYNVFNGESYEEIAFKTLAAQVLLSNNQYLQDVLDNTPLINVGRDILRVGINNFLYTNVLVTEGDLWTQKYLRIKDWYGGSEDGRLWYKQENHGLYTENVEDFYVQGSAVAKGKNETIGNATIYHIGGGLRLVRQVIKTSAANSGGGVGYTIHFPKAWNWVQPISLVSHNENNTVYNTSGYCTIDTWSTTYLNGGCYQMVAGKPTQIILTYLAG</sequence>
<reference evidence="1 2" key="1">
    <citation type="submission" date="2007-07" db="EMBL/GenBank/DDBJ databases">
        <title>Annotation of Clostridium perfringens E str. JGS1987.</title>
        <authorList>
            <person name="Paulsen I."/>
            <person name="Sebastian Y."/>
        </authorList>
    </citation>
    <scope>NUCLEOTIDE SEQUENCE [LARGE SCALE GENOMIC DNA]</scope>
    <source>
        <strain evidence="2">E str. JGS1987</strain>
    </source>
</reference>
<name>B1BPR8_CLOPF</name>
<evidence type="ECO:0000313" key="1">
    <source>
        <dbReference type="EMBL" id="EDT16275.1"/>
    </source>
</evidence>